<evidence type="ECO:0000313" key="9">
    <source>
        <dbReference type="EMBL" id="RIY31731.1"/>
    </source>
</evidence>
<dbReference type="OrthoDB" id="9780326at2"/>
<evidence type="ECO:0000256" key="2">
    <source>
        <dbReference type="ARBA" id="ARBA00023015"/>
    </source>
</evidence>
<dbReference type="NCBIfam" id="TIGR02937">
    <property type="entry name" value="sigma70-ECF"/>
    <property type="match status" value="1"/>
</dbReference>
<feature type="domain" description="RNA polymerase sigma-70 region 2" evidence="7">
    <location>
        <begin position="38"/>
        <end position="105"/>
    </location>
</feature>
<accession>A0A3A1Y2R1</accession>
<dbReference type="CDD" id="cd06171">
    <property type="entry name" value="Sigma70_r4"/>
    <property type="match status" value="1"/>
</dbReference>
<gene>
    <name evidence="9" type="ORF">CKF59_07450</name>
</gene>
<dbReference type="Gene3D" id="1.10.10.10">
    <property type="entry name" value="Winged helix-like DNA-binding domain superfamily/Winged helix DNA-binding domain"/>
    <property type="match status" value="1"/>
</dbReference>
<dbReference type="InterPro" id="IPR007627">
    <property type="entry name" value="RNA_pol_sigma70_r2"/>
</dbReference>
<dbReference type="Pfam" id="PF08281">
    <property type="entry name" value="Sigma70_r4_2"/>
    <property type="match status" value="1"/>
</dbReference>
<evidence type="ECO:0000259" key="8">
    <source>
        <dbReference type="Pfam" id="PF08281"/>
    </source>
</evidence>
<keyword evidence="10" id="KW-1185">Reference proteome</keyword>
<dbReference type="SUPFAM" id="SSF88659">
    <property type="entry name" value="Sigma3 and sigma4 domains of RNA polymerase sigma factors"/>
    <property type="match status" value="1"/>
</dbReference>
<dbReference type="Proteomes" id="UP000265964">
    <property type="component" value="Unassembled WGS sequence"/>
</dbReference>
<sequence length="208" mass="24294">MSERSLKQIDDNDDDLHQQELKLIERIKAGDMNAFGILVTRYQNRLIQFLLKKYGDNGLVEDVAQNVFVLAYRKLESFQGKSKFYTWLCTIGIRQMLNAISARNRRVNLTFESDMDYEGSYVDLQEDKTNSIEENIIAEENKKVLEELLHQIPEHILTPFLLRIEKGMSYKDISAELNLTVDSVRSRINRARIMYKELIEENGILSKL</sequence>
<dbReference type="GO" id="GO:0003677">
    <property type="term" value="F:DNA binding"/>
    <property type="evidence" value="ECO:0007669"/>
    <property type="project" value="UniProtKB-KW"/>
</dbReference>
<reference evidence="9 10" key="1">
    <citation type="submission" date="2017-08" db="EMBL/GenBank/DDBJ databases">
        <title>Reclassification of Bisgaard taxon 37 and 44.</title>
        <authorList>
            <person name="Christensen H."/>
        </authorList>
    </citation>
    <scope>NUCLEOTIDE SEQUENCE [LARGE SCALE GENOMIC DNA]</scope>
    <source>
        <strain evidence="9 10">EEAB3T1</strain>
    </source>
</reference>
<dbReference type="PANTHER" id="PTHR43133">
    <property type="entry name" value="RNA POLYMERASE ECF-TYPE SIGMA FACTO"/>
    <property type="match status" value="1"/>
</dbReference>
<dbReference type="GO" id="GO:0016987">
    <property type="term" value="F:sigma factor activity"/>
    <property type="evidence" value="ECO:0007669"/>
    <property type="project" value="UniProtKB-KW"/>
</dbReference>
<dbReference type="InterPro" id="IPR013325">
    <property type="entry name" value="RNA_pol_sigma_r2"/>
</dbReference>
<evidence type="ECO:0000256" key="6">
    <source>
        <dbReference type="RuleBase" id="RU000716"/>
    </source>
</evidence>
<proteinExistence type="inferred from homology"/>
<organism evidence="9 10">
    <name type="scientific">Psittacicella gerlachiana</name>
    <dbReference type="NCBI Taxonomy" id="2028574"/>
    <lineage>
        <taxon>Bacteria</taxon>
        <taxon>Pseudomonadati</taxon>
        <taxon>Pseudomonadota</taxon>
        <taxon>Gammaproteobacteria</taxon>
        <taxon>Pasteurellales</taxon>
        <taxon>Psittacicellaceae</taxon>
        <taxon>Psittacicella</taxon>
    </lineage>
</organism>
<dbReference type="GO" id="GO:0006352">
    <property type="term" value="P:DNA-templated transcription initiation"/>
    <property type="evidence" value="ECO:0007669"/>
    <property type="project" value="InterPro"/>
</dbReference>
<evidence type="ECO:0000256" key="5">
    <source>
        <dbReference type="ARBA" id="ARBA00023163"/>
    </source>
</evidence>
<feature type="domain" description="RNA polymerase sigma factor 70 region 4 type 2" evidence="8">
    <location>
        <begin position="145"/>
        <end position="192"/>
    </location>
</feature>
<dbReference type="AlphaFoldDB" id="A0A3A1Y2R1"/>
<evidence type="ECO:0000256" key="3">
    <source>
        <dbReference type="ARBA" id="ARBA00023082"/>
    </source>
</evidence>
<dbReference type="InterPro" id="IPR014284">
    <property type="entry name" value="RNA_pol_sigma-70_dom"/>
</dbReference>
<keyword evidence="2 6" id="KW-0805">Transcription regulation</keyword>
<evidence type="ECO:0000313" key="10">
    <source>
        <dbReference type="Proteomes" id="UP000265964"/>
    </source>
</evidence>
<comment type="caution">
    <text evidence="9">The sequence shown here is derived from an EMBL/GenBank/DDBJ whole genome shotgun (WGS) entry which is preliminary data.</text>
</comment>
<dbReference type="PANTHER" id="PTHR43133:SF51">
    <property type="entry name" value="RNA POLYMERASE SIGMA FACTOR"/>
    <property type="match status" value="1"/>
</dbReference>
<evidence type="ECO:0000259" key="7">
    <source>
        <dbReference type="Pfam" id="PF04542"/>
    </source>
</evidence>
<dbReference type="EMBL" id="NRJF01000266">
    <property type="protein sequence ID" value="RIY31731.1"/>
    <property type="molecule type" value="Genomic_DNA"/>
</dbReference>
<dbReference type="SUPFAM" id="SSF88946">
    <property type="entry name" value="Sigma2 domain of RNA polymerase sigma factors"/>
    <property type="match status" value="1"/>
</dbReference>
<evidence type="ECO:0000256" key="4">
    <source>
        <dbReference type="ARBA" id="ARBA00023125"/>
    </source>
</evidence>
<dbReference type="InterPro" id="IPR000838">
    <property type="entry name" value="RNA_pol_sigma70_ECF_CS"/>
</dbReference>
<dbReference type="InterPro" id="IPR013249">
    <property type="entry name" value="RNA_pol_sigma70_r4_t2"/>
</dbReference>
<keyword evidence="4 6" id="KW-0238">DNA-binding</keyword>
<dbReference type="InterPro" id="IPR039425">
    <property type="entry name" value="RNA_pol_sigma-70-like"/>
</dbReference>
<dbReference type="Pfam" id="PF04542">
    <property type="entry name" value="Sigma70_r2"/>
    <property type="match status" value="1"/>
</dbReference>
<dbReference type="InterPro" id="IPR036388">
    <property type="entry name" value="WH-like_DNA-bd_sf"/>
</dbReference>
<comment type="similarity">
    <text evidence="1 6">Belongs to the sigma-70 factor family. ECF subfamily.</text>
</comment>
<keyword evidence="3 6" id="KW-0731">Sigma factor</keyword>
<dbReference type="RefSeq" id="WP_119535282.1">
    <property type="nucleotide sequence ID" value="NZ_NRJF01000266.1"/>
</dbReference>
<protein>
    <recommendedName>
        <fullName evidence="6">RNA polymerase sigma factor</fullName>
    </recommendedName>
</protein>
<name>A0A3A1Y2R1_9GAMM</name>
<keyword evidence="5 6" id="KW-0804">Transcription</keyword>
<dbReference type="PROSITE" id="PS01063">
    <property type="entry name" value="SIGMA70_ECF"/>
    <property type="match status" value="1"/>
</dbReference>
<dbReference type="InterPro" id="IPR013324">
    <property type="entry name" value="RNA_pol_sigma_r3/r4-like"/>
</dbReference>
<evidence type="ECO:0000256" key="1">
    <source>
        <dbReference type="ARBA" id="ARBA00010641"/>
    </source>
</evidence>
<dbReference type="Gene3D" id="1.10.1740.10">
    <property type="match status" value="1"/>
</dbReference>